<accession>A0A6J2U9C4</accession>
<dbReference type="InterPro" id="IPR009072">
    <property type="entry name" value="Histone-fold"/>
</dbReference>
<evidence type="ECO:0000313" key="2">
    <source>
        <dbReference type="Proteomes" id="UP000504634"/>
    </source>
</evidence>
<dbReference type="Proteomes" id="UP000504634">
    <property type="component" value="Unplaced"/>
</dbReference>
<proteinExistence type="predicted"/>
<feature type="compositionally biased region" description="Basic and acidic residues" evidence="1">
    <location>
        <begin position="7"/>
        <end position="17"/>
    </location>
</feature>
<sequence>MELSNNEMERGKGKNESVGENGSQNEMPASIEKKAEARAEVQCKRITKADLDIETDMAFVDNALKMLNMKAGPEVRNMLLNLAYTLTRDKILEAKSFAALANRSVIDVKDLEIANIAKTKDYTHGPYTKPALVKPAELPKPLGSNSMWLPPLRHCQVGDELELEGMEKKRPAENRLPKKKPHNIFMQ</sequence>
<dbReference type="OrthoDB" id="7872845at2759"/>
<evidence type="ECO:0000313" key="3">
    <source>
        <dbReference type="RefSeq" id="XP_030384600.1"/>
    </source>
</evidence>
<feature type="region of interest" description="Disordered" evidence="1">
    <location>
        <begin position="1"/>
        <end position="29"/>
    </location>
</feature>
<feature type="compositionally biased region" description="Polar residues" evidence="1">
    <location>
        <begin position="18"/>
        <end position="27"/>
    </location>
</feature>
<name>A0A6J2U9C4_DROLE</name>
<dbReference type="RefSeq" id="XP_030384600.1">
    <property type="nucleotide sequence ID" value="XM_030528740.1"/>
</dbReference>
<dbReference type="Gene3D" id="1.10.20.10">
    <property type="entry name" value="Histone, subunit A"/>
    <property type="match status" value="1"/>
</dbReference>
<organism evidence="2 3">
    <name type="scientific">Drosophila lebanonensis</name>
    <name type="common">Fruit fly</name>
    <name type="synonym">Scaptodrosophila lebanonensis</name>
    <dbReference type="NCBI Taxonomy" id="7225"/>
    <lineage>
        <taxon>Eukaryota</taxon>
        <taxon>Metazoa</taxon>
        <taxon>Ecdysozoa</taxon>
        <taxon>Arthropoda</taxon>
        <taxon>Hexapoda</taxon>
        <taxon>Insecta</taxon>
        <taxon>Pterygota</taxon>
        <taxon>Neoptera</taxon>
        <taxon>Endopterygota</taxon>
        <taxon>Diptera</taxon>
        <taxon>Brachycera</taxon>
        <taxon>Muscomorpha</taxon>
        <taxon>Ephydroidea</taxon>
        <taxon>Drosophilidae</taxon>
        <taxon>Scaptodrosophila</taxon>
    </lineage>
</organism>
<feature type="region of interest" description="Disordered" evidence="1">
    <location>
        <begin position="167"/>
        <end position="187"/>
    </location>
</feature>
<protein>
    <submittedName>
        <fullName evidence="3">Uncharacterized protein LOC115631891</fullName>
    </submittedName>
</protein>
<dbReference type="GO" id="GO:0046982">
    <property type="term" value="F:protein heterodimerization activity"/>
    <property type="evidence" value="ECO:0007669"/>
    <property type="project" value="InterPro"/>
</dbReference>
<dbReference type="AlphaFoldDB" id="A0A6J2U9C4"/>
<feature type="compositionally biased region" description="Basic residues" evidence="1">
    <location>
        <begin position="177"/>
        <end position="187"/>
    </location>
</feature>
<keyword evidence="2" id="KW-1185">Reference proteome</keyword>
<feature type="compositionally biased region" description="Basic and acidic residues" evidence="1">
    <location>
        <begin position="167"/>
        <end position="176"/>
    </location>
</feature>
<evidence type="ECO:0000256" key="1">
    <source>
        <dbReference type="SAM" id="MobiDB-lite"/>
    </source>
</evidence>
<gene>
    <name evidence="3" type="primary">LOC115631891</name>
</gene>
<dbReference type="GeneID" id="115631891"/>
<reference evidence="3" key="1">
    <citation type="submission" date="2025-08" db="UniProtKB">
        <authorList>
            <consortium name="RefSeq"/>
        </authorList>
    </citation>
    <scope>IDENTIFICATION</scope>
    <source>
        <strain evidence="3">11010-0011.00</strain>
        <tissue evidence="3">Whole body</tissue>
    </source>
</reference>